<accession>A0A0V0GP87</accession>
<dbReference type="EMBL" id="GEDG01034673">
    <property type="protein sequence ID" value="JAP09613.1"/>
    <property type="molecule type" value="Transcribed_RNA"/>
</dbReference>
<feature type="non-terminal residue" evidence="1">
    <location>
        <position position="1"/>
    </location>
</feature>
<evidence type="ECO:0000313" key="1">
    <source>
        <dbReference type="EMBL" id="JAP09613.1"/>
    </source>
</evidence>
<dbReference type="AlphaFoldDB" id="A0A0V0GP87"/>
<sequence>WIPNLFATSKLPSTIIQTINYGHIKILIVKKTHLKVSHFCKFPTCTIKCSLFQHELSSTIYQNTPQLSVVPFSYCKYHLLSSRKKNNS</sequence>
<protein>
    <submittedName>
        <fullName evidence="1">Putative ovule protein</fullName>
    </submittedName>
</protein>
<organism evidence="1">
    <name type="scientific">Solanum chacoense</name>
    <name type="common">Chaco potato</name>
    <dbReference type="NCBI Taxonomy" id="4108"/>
    <lineage>
        <taxon>Eukaryota</taxon>
        <taxon>Viridiplantae</taxon>
        <taxon>Streptophyta</taxon>
        <taxon>Embryophyta</taxon>
        <taxon>Tracheophyta</taxon>
        <taxon>Spermatophyta</taxon>
        <taxon>Magnoliopsida</taxon>
        <taxon>eudicotyledons</taxon>
        <taxon>Gunneridae</taxon>
        <taxon>Pentapetalae</taxon>
        <taxon>asterids</taxon>
        <taxon>lamiids</taxon>
        <taxon>Solanales</taxon>
        <taxon>Solanaceae</taxon>
        <taxon>Solanoideae</taxon>
        <taxon>Solaneae</taxon>
        <taxon>Solanum</taxon>
    </lineage>
</organism>
<name>A0A0V0GP87_SOLCH</name>
<reference evidence="1" key="1">
    <citation type="submission" date="2015-12" db="EMBL/GenBank/DDBJ databases">
        <title>Gene expression during late stages of embryo sac development: a critical building block for successful pollen-pistil interactions.</title>
        <authorList>
            <person name="Liu Y."/>
            <person name="Joly V."/>
            <person name="Sabar M."/>
            <person name="Matton D.P."/>
        </authorList>
    </citation>
    <scope>NUCLEOTIDE SEQUENCE</scope>
</reference>
<proteinExistence type="predicted"/>